<evidence type="ECO:0000313" key="2">
    <source>
        <dbReference type="EMBL" id="GKV04958.1"/>
    </source>
</evidence>
<accession>A0AAV5J4I6</accession>
<dbReference type="AlphaFoldDB" id="A0AAV5J4I6"/>
<dbReference type="Proteomes" id="UP001054252">
    <property type="component" value="Unassembled WGS sequence"/>
</dbReference>
<evidence type="ECO:0000256" key="1">
    <source>
        <dbReference type="SAM" id="Phobius"/>
    </source>
</evidence>
<sequence>MPPPSEKGKEMRLLASQSSNVASSFKVCPVLRALLTSTITFLFFFYHP</sequence>
<reference evidence="2 3" key="1">
    <citation type="journal article" date="2021" name="Commun. Biol.">
        <title>The genome of Shorea leprosula (Dipterocarpaceae) highlights the ecological relevance of drought in aseasonal tropical rainforests.</title>
        <authorList>
            <person name="Ng K.K.S."/>
            <person name="Kobayashi M.J."/>
            <person name="Fawcett J.A."/>
            <person name="Hatakeyama M."/>
            <person name="Paape T."/>
            <person name="Ng C.H."/>
            <person name="Ang C.C."/>
            <person name="Tnah L.H."/>
            <person name="Lee C.T."/>
            <person name="Nishiyama T."/>
            <person name="Sese J."/>
            <person name="O'Brien M.J."/>
            <person name="Copetti D."/>
            <person name="Mohd Noor M.I."/>
            <person name="Ong R.C."/>
            <person name="Putra M."/>
            <person name="Sireger I.Z."/>
            <person name="Indrioko S."/>
            <person name="Kosugi Y."/>
            <person name="Izuno A."/>
            <person name="Isagi Y."/>
            <person name="Lee S.L."/>
            <person name="Shimizu K.K."/>
        </authorList>
    </citation>
    <scope>NUCLEOTIDE SEQUENCE [LARGE SCALE GENOMIC DNA]</scope>
    <source>
        <strain evidence="2">214</strain>
    </source>
</reference>
<proteinExistence type="predicted"/>
<feature type="transmembrane region" description="Helical" evidence="1">
    <location>
        <begin position="21"/>
        <end position="46"/>
    </location>
</feature>
<keyword evidence="1" id="KW-1133">Transmembrane helix</keyword>
<dbReference type="EMBL" id="BPVZ01000022">
    <property type="protein sequence ID" value="GKV04958.1"/>
    <property type="molecule type" value="Genomic_DNA"/>
</dbReference>
<keyword evidence="3" id="KW-1185">Reference proteome</keyword>
<evidence type="ECO:0000313" key="3">
    <source>
        <dbReference type="Proteomes" id="UP001054252"/>
    </source>
</evidence>
<gene>
    <name evidence="2" type="ORF">SLEP1_g17035</name>
</gene>
<organism evidence="2 3">
    <name type="scientific">Rubroshorea leprosula</name>
    <dbReference type="NCBI Taxonomy" id="152421"/>
    <lineage>
        <taxon>Eukaryota</taxon>
        <taxon>Viridiplantae</taxon>
        <taxon>Streptophyta</taxon>
        <taxon>Embryophyta</taxon>
        <taxon>Tracheophyta</taxon>
        <taxon>Spermatophyta</taxon>
        <taxon>Magnoliopsida</taxon>
        <taxon>eudicotyledons</taxon>
        <taxon>Gunneridae</taxon>
        <taxon>Pentapetalae</taxon>
        <taxon>rosids</taxon>
        <taxon>malvids</taxon>
        <taxon>Malvales</taxon>
        <taxon>Dipterocarpaceae</taxon>
        <taxon>Rubroshorea</taxon>
    </lineage>
</organism>
<keyword evidence="1" id="KW-0472">Membrane</keyword>
<name>A0AAV5J4I6_9ROSI</name>
<keyword evidence="1" id="KW-0812">Transmembrane</keyword>
<comment type="caution">
    <text evidence="2">The sequence shown here is derived from an EMBL/GenBank/DDBJ whole genome shotgun (WGS) entry which is preliminary data.</text>
</comment>
<protein>
    <submittedName>
        <fullName evidence="2">Uncharacterized protein</fullName>
    </submittedName>
</protein>